<dbReference type="InterPro" id="IPR039763">
    <property type="entry name" value="ARMT1"/>
</dbReference>
<evidence type="ECO:0000256" key="4">
    <source>
        <dbReference type="ARBA" id="ARBA00022801"/>
    </source>
</evidence>
<evidence type="ECO:0000256" key="2">
    <source>
        <dbReference type="ARBA" id="ARBA00009519"/>
    </source>
</evidence>
<proteinExistence type="inferred from homology"/>
<dbReference type="GO" id="GO:0046872">
    <property type="term" value="F:metal ion binding"/>
    <property type="evidence" value="ECO:0007669"/>
    <property type="project" value="UniProtKB-UniRule"/>
</dbReference>
<dbReference type="AlphaFoldDB" id="A0AAD7UJA2"/>
<keyword evidence="5 7" id="KW-0464">Manganese</keyword>
<protein>
    <recommendedName>
        <fullName evidence="7">Sugar phosphate phosphatase</fullName>
        <ecNumber evidence="7">3.1.3.-</ecNumber>
    </recommendedName>
</protein>
<dbReference type="Gene3D" id="1.20.930.60">
    <property type="match status" value="1"/>
</dbReference>
<keyword evidence="3 7" id="KW-0479">Metal-binding</keyword>
<evidence type="ECO:0000256" key="7">
    <source>
        <dbReference type="RuleBase" id="RU367030"/>
    </source>
</evidence>
<dbReference type="Gene3D" id="3.40.50.10880">
    <property type="entry name" value="Uncharacterised protein PF01937, DUF89, domain 3"/>
    <property type="match status" value="1"/>
</dbReference>
<comment type="domain">
    <text evidence="7">Subfamily III proteins have a conserved RTxK motif about 40-50 residues from the C-terminus; the threonine may be replaced by serine or cysteine.</text>
</comment>
<comment type="similarity">
    <text evidence="2 7">Belongs to the damage-control phosphatase family. Sugar phosphate phosphatase III subfamily.</text>
</comment>
<comment type="caution">
    <text evidence="9">The sequence shown here is derived from an EMBL/GenBank/DDBJ whole genome shotgun (WGS) entry which is preliminary data.</text>
</comment>
<comment type="catalytic activity">
    <reaction evidence="1 7">
        <text>beta-D-fructose 1-phosphate + H2O = D-fructose + phosphate</text>
        <dbReference type="Rhea" id="RHEA:35603"/>
        <dbReference type="ChEBI" id="CHEBI:15377"/>
        <dbReference type="ChEBI" id="CHEBI:37721"/>
        <dbReference type="ChEBI" id="CHEBI:43474"/>
        <dbReference type="ChEBI" id="CHEBI:138881"/>
    </reaction>
</comment>
<dbReference type="GO" id="GO:0005634">
    <property type="term" value="C:nucleus"/>
    <property type="evidence" value="ECO:0007669"/>
    <property type="project" value="TreeGrafter"/>
</dbReference>
<name>A0AAD7UJA2_9STRA</name>
<gene>
    <name evidence="9" type="ORF">CTAYLR_000534</name>
</gene>
<keyword evidence="4 7" id="KW-0378">Hydrolase</keyword>
<organism evidence="9 10">
    <name type="scientific">Chrysophaeum taylorii</name>
    <dbReference type="NCBI Taxonomy" id="2483200"/>
    <lineage>
        <taxon>Eukaryota</taxon>
        <taxon>Sar</taxon>
        <taxon>Stramenopiles</taxon>
        <taxon>Ochrophyta</taxon>
        <taxon>Pelagophyceae</taxon>
        <taxon>Pelagomonadales</taxon>
        <taxon>Pelagomonadaceae</taxon>
        <taxon>Chrysophaeum</taxon>
    </lineage>
</organism>
<dbReference type="PANTHER" id="PTHR12260:SF6">
    <property type="entry name" value="DAMAGE-CONTROL PHOSPHATASE ARMT1"/>
    <property type="match status" value="1"/>
</dbReference>
<evidence type="ECO:0000256" key="1">
    <source>
        <dbReference type="ARBA" id="ARBA00001326"/>
    </source>
</evidence>
<dbReference type="SUPFAM" id="SSF111321">
    <property type="entry name" value="AF1104-like"/>
    <property type="match status" value="1"/>
</dbReference>
<comment type="cofactor">
    <cofactor evidence="7">
        <name>Mn(2+)</name>
        <dbReference type="ChEBI" id="CHEBI:29035"/>
    </cofactor>
    <cofactor evidence="7">
        <name>Ni(2+)</name>
        <dbReference type="ChEBI" id="CHEBI:49786"/>
    </cofactor>
</comment>
<dbReference type="GO" id="GO:0006974">
    <property type="term" value="P:DNA damage response"/>
    <property type="evidence" value="ECO:0007669"/>
    <property type="project" value="TreeGrafter"/>
</dbReference>
<dbReference type="PANTHER" id="PTHR12260">
    <property type="entry name" value="DAMAGE-CONTROL PHOSPHATASE ARMT1"/>
    <property type="match status" value="1"/>
</dbReference>
<evidence type="ECO:0000259" key="8">
    <source>
        <dbReference type="Pfam" id="PF01937"/>
    </source>
</evidence>
<comment type="catalytic activity">
    <reaction evidence="6 7">
        <text>beta-D-fructose 6-phosphate = dihydroxyacetone + D-glyceraldehyde 3-phosphate</text>
        <dbReference type="Rhea" id="RHEA:28002"/>
        <dbReference type="ChEBI" id="CHEBI:16016"/>
        <dbReference type="ChEBI" id="CHEBI:57634"/>
        <dbReference type="ChEBI" id="CHEBI:59776"/>
    </reaction>
</comment>
<dbReference type="GO" id="GO:0016791">
    <property type="term" value="F:phosphatase activity"/>
    <property type="evidence" value="ECO:0007669"/>
    <property type="project" value="TreeGrafter"/>
</dbReference>
<evidence type="ECO:0000313" key="10">
    <source>
        <dbReference type="Proteomes" id="UP001230188"/>
    </source>
</evidence>
<comment type="function">
    <text evidence="7">Metal-dependent phosphatase that shows phosphatase activity against several substrates, including fructose-1-phosphate and fructose-6-phosphate. Its preference for fructose-1-phosphate, a strong glycating agent that causes DNA damage rather than a canonical yeast metabolite, suggests a damage-control function in hexose phosphate metabolism.</text>
</comment>
<dbReference type="EMBL" id="JAQMWT010000309">
    <property type="protein sequence ID" value="KAJ8605800.1"/>
    <property type="molecule type" value="Genomic_DNA"/>
</dbReference>
<dbReference type="Proteomes" id="UP001230188">
    <property type="component" value="Unassembled WGS sequence"/>
</dbReference>
<evidence type="ECO:0000313" key="9">
    <source>
        <dbReference type="EMBL" id="KAJ8605800.1"/>
    </source>
</evidence>
<accession>A0AAD7UJA2</accession>
<evidence type="ECO:0000256" key="3">
    <source>
        <dbReference type="ARBA" id="ARBA00022723"/>
    </source>
</evidence>
<reference evidence="9" key="1">
    <citation type="submission" date="2023-01" db="EMBL/GenBank/DDBJ databases">
        <title>Metagenome sequencing of chrysophaentin producing Chrysophaeum taylorii.</title>
        <authorList>
            <person name="Davison J."/>
            <person name="Bewley C."/>
        </authorList>
    </citation>
    <scope>NUCLEOTIDE SEQUENCE</scope>
    <source>
        <strain evidence="9">NIES-1699</strain>
    </source>
</reference>
<feature type="domain" description="Damage-control phosphatase ARMT1-like metal-binding" evidence="8">
    <location>
        <begin position="56"/>
        <end position="361"/>
    </location>
</feature>
<sequence length="392" mass="44177">MVVLPMFRPMPEPLRSTEVGTWAHDTMSRRVIEEIVDRVVYGDNDVRAWEPALEELRRDVVEGGVLRALDEEACDAAAWNNILGRHEGETWLSAPWLVAEFYLYRRIAGLSYFKDGRDCFETAKAKGLAASLPTLKQLKMPPITELFVAVSLWGNRMDLSLWPEGGEAQREFDEVLARGKAQLLADDSEELLAHLRKGGEVADLIVDNAGFEVLTDLLLADHLVSSGAVQRVRFRVKHHPTFVSDVMAKDLDTHVEALRDDLELKPLGDKWKRMFDDGTFVVANDDGYWAMPFAFWEMPEALRADLATSHLLVIKGDANYRRCLGDRPWPLDAPFSQVCSYFPAPVVCLRTLKAELGCGMDPVKLKHAQTTDPNFFTNGKWGVIQFATPYDN</sequence>
<keyword evidence="10" id="KW-1185">Reference proteome</keyword>
<dbReference type="EC" id="3.1.3.-" evidence="7"/>
<dbReference type="InterPro" id="IPR002791">
    <property type="entry name" value="ARMT1-like_metal-bd"/>
</dbReference>
<evidence type="ECO:0000256" key="5">
    <source>
        <dbReference type="ARBA" id="ARBA00023211"/>
    </source>
</evidence>
<evidence type="ECO:0000256" key="6">
    <source>
        <dbReference type="ARBA" id="ARBA00048809"/>
    </source>
</evidence>
<dbReference type="InterPro" id="IPR036075">
    <property type="entry name" value="ARMT-1-like_metal-bd_sf"/>
</dbReference>
<dbReference type="Pfam" id="PF01937">
    <property type="entry name" value="ARMT1-like_dom"/>
    <property type="match status" value="1"/>
</dbReference>